<keyword evidence="1" id="KW-1133">Transmembrane helix</keyword>
<evidence type="ECO:0000313" key="2">
    <source>
        <dbReference type="EMBL" id="KAG8100607.1"/>
    </source>
</evidence>
<keyword evidence="3" id="KW-1185">Reference proteome</keyword>
<dbReference type="AlphaFoldDB" id="A0A8J5X5U9"/>
<protein>
    <submittedName>
        <fullName evidence="2">Uncharacterized protein</fullName>
    </submittedName>
</protein>
<accession>A0A8J5X5U9</accession>
<proteinExistence type="predicted"/>
<keyword evidence="1" id="KW-0812">Transmembrane</keyword>
<evidence type="ECO:0000313" key="3">
    <source>
        <dbReference type="Proteomes" id="UP000729402"/>
    </source>
</evidence>
<dbReference type="EMBL" id="JAAALK010000079">
    <property type="protein sequence ID" value="KAG8100607.1"/>
    <property type="molecule type" value="Genomic_DNA"/>
</dbReference>
<name>A0A8J5X5U9_ZIZPA</name>
<keyword evidence="1" id="KW-0472">Membrane</keyword>
<reference evidence="2" key="1">
    <citation type="journal article" date="2021" name="bioRxiv">
        <title>Whole Genome Assembly and Annotation of Northern Wild Rice, Zizania palustris L., Supports a Whole Genome Duplication in the Zizania Genus.</title>
        <authorList>
            <person name="Haas M."/>
            <person name="Kono T."/>
            <person name="Macchietto M."/>
            <person name="Millas R."/>
            <person name="McGilp L."/>
            <person name="Shao M."/>
            <person name="Duquette J."/>
            <person name="Hirsch C.N."/>
            <person name="Kimball J."/>
        </authorList>
    </citation>
    <scope>NUCLEOTIDE SEQUENCE</scope>
    <source>
        <tissue evidence="2">Fresh leaf tissue</tissue>
    </source>
</reference>
<reference evidence="2" key="2">
    <citation type="submission" date="2021-02" db="EMBL/GenBank/DDBJ databases">
        <authorList>
            <person name="Kimball J.A."/>
            <person name="Haas M.W."/>
            <person name="Macchietto M."/>
            <person name="Kono T."/>
            <person name="Duquette J."/>
            <person name="Shao M."/>
        </authorList>
    </citation>
    <scope>NUCLEOTIDE SEQUENCE</scope>
    <source>
        <tissue evidence="2">Fresh leaf tissue</tissue>
    </source>
</reference>
<organism evidence="2 3">
    <name type="scientific">Zizania palustris</name>
    <name type="common">Northern wild rice</name>
    <dbReference type="NCBI Taxonomy" id="103762"/>
    <lineage>
        <taxon>Eukaryota</taxon>
        <taxon>Viridiplantae</taxon>
        <taxon>Streptophyta</taxon>
        <taxon>Embryophyta</taxon>
        <taxon>Tracheophyta</taxon>
        <taxon>Spermatophyta</taxon>
        <taxon>Magnoliopsida</taxon>
        <taxon>Liliopsida</taxon>
        <taxon>Poales</taxon>
        <taxon>Poaceae</taxon>
        <taxon>BOP clade</taxon>
        <taxon>Oryzoideae</taxon>
        <taxon>Oryzeae</taxon>
        <taxon>Zizaniinae</taxon>
        <taxon>Zizania</taxon>
    </lineage>
</organism>
<evidence type="ECO:0000256" key="1">
    <source>
        <dbReference type="SAM" id="Phobius"/>
    </source>
</evidence>
<feature type="transmembrane region" description="Helical" evidence="1">
    <location>
        <begin position="53"/>
        <end position="73"/>
    </location>
</feature>
<gene>
    <name evidence="2" type="ORF">GUJ93_ZPchr0013g37479</name>
</gene>
<dbReference type="Proteomes" id="UP000729402">
    <property type="component" value="Unassembled WGS sequence"/>
</dbReference>
<sequence length="104" mass="11360">MIAQIVVLSSMDSVEYHPELLTVQLVVSVEWFTAQVGGQFLPHQHFSAGGKLIGSEIVVAATFLPFAFVHIYLVNHLMPSHYSVFCAMPDMLCSVDVGLTPGKL</sequence>
<comment type="caution">
    <text evidence="2">The sequence shown here is derived from an EMBL/GenBank/DDBJ whole genome shotgun (WGS) entry which is preliminary data.</text>
</comment>